<dbReference type="GO" id="GO:1990592">
    <property type="term" value="P:protein K69-linked ufmylation"/>
    <property type="evidence" value="ECO:0007669"/>
    <property type="project" value="TreeGrafter"/>
</dbReference>
<organism evidence="5 6">
    <name type="scientific">Apis cerana cerana</name>
    <name type="common">Oriental honeybee</name>
    <dbReference type="NCBI Taxonomy" id="94128"/>
    <lineage>
        <taxon>Eukaryota</taxon>
        <taxon>Metazoa</taxon>
        <taxon>Ecdysozoa</taxon>
        <taxon>Arthropoda</taxon>
        <taxon>Hexapoda</taxon>
        <taxon>Insecta</taxon>
        <taxon>Pterygota</taxon>
        <taxon>Neoptera</taxon>
        <taxon>Endopterygota</taxon>
        <taxon>Hymenoptera</taxon>
        <taxon>Apocrita</taxon>
        <taxon>Aculeata</taxon>
        <taxon>Apoidea</taxon>
        <taxon>Anthophila</taxon>
        <taxon>Apidae</taxon>
        <taxon>Apis</taxon>
    </lineage>
</organism>
<protein>
    <recommendedName>
        <fullName evidence="2">Ubiquitin-fold modifier 1</fullName>
    </recommendedName>
</protein>
<evidence type="ECO:0000256" key="2">
    <source>
        <dbReference type="ARBA" id="ARBA00015319"/>
    </source>
</evidence>
<dbReference type="Proteomes" id="UP000242457">
    <property type="component" value="Unassembled WGS sequence"/>
</dbReference>
<name>A0A2A3E9B7_APICC</name>
<sequence length="381" mass="44346">MSELDFLEILKMFNAFLVFIENSNVCEEINTENVIKIFQCAQFIEITIAKAYEIGKENVLDNNLHSHWLKEGRSNLYKCSELKYACDKLLEIYLKDTNISTDIIDEFLKLYIEYCGIDRFNNFLKNILINGICTNIIIDSFEKLDISASNIQDEALIMSWEFLIGNNEYEVLQCIHKMFDDGFYLKLIQFADNLDNNNKIKQIIVQLLSNKLIQNDANLCLIFINIKQTLLWNFMQKNPELYTNFLDSIFYFARHMKQIENHWISNYEFKYEHLVKIVEILLHGPTEISDIIYNRMKLVKTHPNGTIWQKIEKDIGCVPDNTPFTAVLKFAAEEFKVSPSTSAIITDDGIGINPQQTAGNVFLKHGSELRLIPRDRVGYGR</sequence>
<accession>A0A2A3E9B7</accession>
<comment type="similarity">
    <text evidence="1">Belongs to the UFM1 family.</text>
</comment>
<reference evidence="5 6" key="1">
    <citation type="submission" date="2014-07" db="EMBL/GenBank/DDBJ databases">
        <title>Genomic and transcriptomic analysis on Apis cerana provide comprehensive insights into honey bee biology.</title>
        <authorList>
            <person name="Diao Q."/>
            <person name="Sun L."/>
            <person name="Zheng H."/>
            <person name="Zheng H."/>
            <person name="Xu S."/>
            <person name="Wang S."/>
            <person name="Zeng Z."/>
            <person name="Hu F."/>
            <person name="Su S."/>
            <person name="Wu J."/>
        </authorList>
    </citation>
    <scope>NUCLEOTIDE SEQUENCE [LARGE SCALE GENOMIC DNA]</scope>
    <source>
        <tissue evidence="5">Pupae without intestine</tissue>
    </source>
</reference>
<keyword evidence="4" id="KW-0833">Ubl conjugation pathway</keyword>
<dbReference type="GO" id="GO:0005634">
    <property type="term" value="C:nucleus"/>
    <property type="evidence" value="ECO:0007669"/>
    <property type="project" value="TreeGrafter"/>
</dbReference>
<dbReference type="Gene3D" id="3.10.20.90">
    <property type="entry name" value="Phosphatidylinositol 3-kinase Catalytic Subunit, Chain A, domain 1"/>
    <property type="match status" value="1"/>
</dbReference>
<dbReference type="PANTHER" id="PTHR15825:SF0">
    <property type="entry name" value="UBIQUITIN-FOLD MODIFIER 1"/>
    <property type="match status" value="1"/>
</dbReference>
<dbReference type="OrthoDB" id="284357at2759"/>
<dbReference type="InterPro" id="IPR029071">
    <property type="entry name" value="Ubiquitin-like_domsf"/>
</dbReference>
<evidence type="ECO:0000313" key="5">
    <source>
        <dbReference type="EMBL" id="PBC28318.1"/>
    </source>
</evidence>
<dbReference type="SUPFAM" id="SSF54236">
    <property type="entry name" value="Ubiquitin-like"/>
    <property type="match status" value="1"/>
</dbReference>
<gene>
    <name evidence="5" type="ORF">APICC_03614</name>
</gene>
<dbReference type="InterPro" id="IPR038505">
    <property type="entry name" value="FANCF_C_sf"/>
</dbReference>
<evidence type="ECO:0000256" key="1">
    <source>
        <dbReference type="ARBA" id="ARBA00010230"/>
    </source>
</evidence>
<dbReference type="AlphaFoldDB" id="A0A2A3E9B7"/>
<dbReference type="STRING" id="94128.A0A2A3E9B7"/>
<evidence type="ECO:0000313" key="6">
    <source>
        <dbReference type="Proteomes" id="UP000242457"/>
    </source>
</evidence>
<keyword evidence="6" id="KW-1185">Reference proteome</keyword>
<keyword evidence="3" id="KW-1017">Isopeptide bond</keyword>
<dbReference type="InterPro" id="IPR005375">
    <property type="entry name" value="UFM1"/>
</dbReference>
<dbReference type="EMBL" id="KZ288315">
    <property type="protein sequence ID" value="PBC28318.1"/>
    <property type="molecule type" value="Genomic_DNA"/>
</dbReference>
<proteinExistence type="inferred from homology"/>
<evidence type="ECO:0000256" key="4">
    <source>
        <dbReference type="ARBA" id="ARBA00022786"/>
    </source>
</evidence>
<dbReference type="GO" id="GO:0005737">
    <property type="term" value="C:cytoplasm"/>
    <property type="evidence" value="ECO:0007669"/>
    <property type="project" value="TreeGrafter"/>
</dbReference>
<evidence type="ECO:0000256" key="3">
    <source>
        <dbReference type="ARBA" id="ARBA00022499"/>
    </source>
</evidence>
<dbReference type="PANTHER" id="PTHR15825">
    <property type="entry name" value="UBIQUITIN-FOLD MODIFIER 1"/>
    <property type="match status" value="1"/>
</dbReference>
<dbReference type="Gene3D" id="1.25.40.490">
    <property type="match status" value="1"/>
</dbReference>
<dbReference type="Pfam" id="PF03671">
    <property type="entry name" value="Ufm1"/>
    <property type="match status" value="1"/>
</dbReference>